<proteinExistence type="predicted"/>
<dbReference type="AlphaFoldDB" id="F6EQF6"/>
<dbReference type="KEGG" id="asd:AS9A_2192"/>
<reference evidence="1 2" key="1">
    <citation type="journal article" date="2011" name="J. Bacteriol.">
        <title>Complete genome sequence of Amycolicicoccus subflavus DQS3-9A1T, an actinomycete isolated from crude oil-polluted soil.</title>
        <authorList>
            <person name="Cai M."/>
            <person name="Chen W.M."/>
            <person name="Nie Y."/>
            <person name="Chi C.Q."/>
            <person name="Wang Y.N."/>
            <person name="Tang Y.Q."/>
            <person name="Li G.Y."/>
            <person name="Wu X.L."/>
        </authorList>
    </citation>
    <scope>NUCLEOTIDE SEQUENCE [LARGE SCALE GENOMIC DNA]</scope>
    <source>
        <strain evidence="2">DSM 45089 / DQS3-9A1</strain>
    </source>
</reference>
<protein>
    <submittedName>
        <fullName evidence="1">Uncharacterized protein</fullName>
    </submittedName>
</protein>
<keyword evidence="2" id="KW-1185">Reference proteome</keyword>
<evidence type="ECO:0000313" key="2">
    <source>
        <dbReference type="Proteomes" id="UP000009235"/>
    </source>
</evidence>
<dbReference type="HOGENOM" id="CLU_3246294_0_0_11"/>
<name>F6EQF6_HOYSD</name>
<organism evidence="1 2">
    <name type="scientific">Hoyosella subflava (strain DSM 45089 / JCM 17490 / NBRC 109087 / DQS3-9A1)</name>
    <name type="common">Amycolicicoccus subflavus</name>
    <dbReference type="NCBI Taxonomy" id="443218"/>
    <lineage>
        <taxon>Bacteria</taxon>
        <taxon>Bacillati</taxon>
        <taxon>Actinomycetota</taxon>
        <taxon>Actinomycetes</taxon>
        <taxon>Mycobacteriales</taxon>
        <taxon>Hoyosellaceae</taxon>
        <taxon>Hoyosella</taxon>
    </lineage>
</organism>
<dbReference type="EMBL" id="CP002786">
    <property type="protein sequence ID" value="AEF40641.1"/>
    <property type="molecule type" value="Genomic_DNA"/>
</dbReference>
<gene>
    <name evidence="1" type="ordered locus">AS9A_2192</name>
</gene>
<evidence type="ECO:0000313" key="1">
    <source>
        <dbReference type="EMBL" id="AEF40641.1"/>
    </source>
</evidence>
<sequence length="42" mass="4580">MGPVVVKVRVVFARASDAAVEWDVLACSCEKENPAMCARSKR</sequence>
<accession>F6EQF6</accession>
<dbReference type="Proteomes" id="UP000009235">
    <property type="component" value="Chromosome"/>
</dbReference>